<name>A0ABU4Z4J9_9HYPH</name>
<dbReference type="Pfam" id="PF08281">
    <property type="entry name" value="Sigma70_r4_2"/>
    <property type="match status" value="1"/>
</dbReference>
<feature type="domain" description="RNA polymerase sigma factor 70 region 4 type 2" evidence="2">
    <location>
        <begin position="228"/>
        <end position="272"/>
    </location>
</feature>
<dbReference type="SUPFAM" id="SSF88659">
    <property type="entry name" value="Sigma3 and sigma4 domains of RNA polymerase sigma factors"/>
    <property type="match status" value="1"/>
</dbReference>
<protein>
    <submittedName>
        <fullName evidence="3">Sigma factor-like helix-turn-helix DNA-binding protein</fullName>
    </submittedName>
</protein>
<dbReference type="Gene3D" id="1.10.10.10">
    <property type="entry name" value="Winged helix-like DNA-binding domain superfamily/Winged helix DNA-binding domain"/>
    <property type="match status" value="1"/>
</dbReference>
<comment type="caution">
    <text evidence="3">The sequence shown here is derived from an EMBL/GenBank/DDBJ whole genome shotgun (WGS) entry which is preliminary data.</text>
</comment>
<reference evidence="3 4" key="1">
    <citation type="submission" date="2023-08" db="EMBL/GenBank/DDBJ databases">
        <title>Implementing the SeqCode for naming new Mesorhizobium species isolated from Vachellia karroo root nodules.</title>
        <authorList>
            <person name="Van Lill M."/>
        </authorList>
    </citation>
    <scope>NUCLEOTIDE SEQUENCE [LARGE SCALE GENOMIC DNA]</scope>
    <source>
        <strain evidence="3 4">VK22B</strain>
    </source>
</reference>
<dbReference type="InterPro" id="IPR013324">
    <property type="entry name" value="RNA_pol_sigma_r3/r4-like"/>
</dbReference>
<keyword evidence="4" id="KW-1185">Reference proteome</keyword>
<dbReference type="Proteomes" id="UP001271249">
    <property type="component" value="Unassembled WGS sequence"/>
</dbReference>
<evidence type="ECO:0000256" key="1">
    <source>
        <dbReference type="SAM" id="MobiDB-lite"/>
    </source>
</evidence>
<dbReference type="RefSeq" id="WP_320228057.1">
    <property type="nucleotide sequence ID" value="NZ_JAVIJC010000024.1"/>
</dbReference>
<dbReference type="InterPro" id="IPR013249">
    <property type="entry name" value="RNA_pol_sigma70_r4_t2"/>
</dbReference>
<evidence type="ECO:0000313" key="4">
    <source>
        <dbReference type="Proteomes" id="UP001271249"/>
    </source>
</evidence>
<gene>
    <name evidence="3" type="ORF">RFN29_21700</name>
</gene>
<dbReference type="EMBL" id="JAVIJC010000024">
    <property type="protein sequence ID" value="MDX8494185.1"/>
    <property type="molecule type" value="Genomic_DNA"/>
</dbReference>
<feature type="region of interest" description="Disordered" evidence="1">
    <location>
        <begin position="271"/>
        <end position="291"/>
    </location>
</feature>
<evidence type="ECO:0000313" key="3">
    <source>
        <dbReference type="EMBL" id="MDX8494185.1"/>
    </source>
</evidence>
<sequence>MAGLRGTQVGGVEKAGFEKSENSSFRFFVLRQIKEYQMTELPRESPVKPLAGSNKQGERYVRPDAVAAEIEAVLEWPLPQAFALAAAGKLRPQTLVYLMRNCKPNRPTAQYDALIVAFFSRLQRAGTPMTRDMSDLDRERVGDLVKDKALKLIETDRLDIFEMSFKLGAERLYLTAKATVRLRTRTEVSREDLIEPGSDLTGEEAADTLGLAKGGSMPLAEARAMLNQIYEMLTEKERLAIFYVHEAGLTEKEAAEQMGCTDRNVRYLIKSASRKARASEESAPRQRRGKE</sequence>
<organism evidence="3 4">
    <name type="scientific">Mesorhizobium captivum</name>
    <dbReference type="NCBI Taxonomy" id="3072319"/>
    <lineage>
        <taxon>Bacteria</taxon>
        <taxon>Pseudomonadati</taxon>
        <taxon>Pseudomonadota</taxon>
        <taxon>Alphaproteobacteria</taxon>
        <taxon>Hyphomicrobiales</taxon>
        <taxon>Phyllobacteriaceae</taxon>
        <taxon>Mesorhizobium</taxon>
    </lineage>
</organism>
<evidence type="ECO:0000259" key="2">
    <source>
        <dbReference type="Pfam" id="PF08281"/>
    </source>
</evidence>
<accession>A0ABU4Z4J9</accession>
<dbReference type="InterPro" id="IPR036388">
    <property type="entry name" value="WH-like_DNA-bd_sf"/>
</dbReference>
<proteinExistence type="predicted"/>